<gene>
    <name evidence="1" type="ORF">GCM10009784_27080</name>
</gene>
<proteinExistence type="predicted"/>
<comment type="caution">
    <text evidence="1">The sequence shown here is derived from an EMBL/GenBank/DDBJ whole genome shotgun (WGS) entry which is preliminary data.</text>
</comment>
<dbReference type="Proteomes" id="UP001500974">
    <property type="component" value="Unassembled WGS sequence"/>
</dbReference>
<evidence type="ECO:0000313" key="2">
    <source>
        <dbReference type="Proteomes" id="UP001500974"/>
    </source>
</evidence>
<accession>A0ABN3B0L2</accession>
<dbReference type="RefSeq" id="WP_346028598.1">
    <property type="nucleotide sequence ID" value="NZ_BAAAON010000003.1"/>
</dbReference>
<sequence length="93" mass="10195">MTKQLIFSAWNAAPSKITTLLSYDAERQMLRGSELHGENTAEARKRFRGGLRYRLRDGEPMAMSTLAPLAISGDPLTAARKAGTQVSETTVLN</sequence>
<name>A0ABN3B0L2_9MICC</name>
<protein>
    <submittedName>
        <fullName evidence="1">Uncharacterized protein</fullName>
    </submittedName>
</protein>
<organism evidence="1 2">
    <name type="scientific">Arthrobacter parietis</name>
    <dbReference type="NCBI Taxonomy" id="271434"/>
    <lineage>
        <taxon>Bacteria</taxon>
        <taxon>Bacillati</taxon>
        <taxon>Actinomycetota</taxon>
        <taxon>Actinomycetes</taxon>
        <taxon>Micrococcales</taxon>
        <taxon>Micrococcaceae</taxon>
        <taxon>Arthrobacter</taxon>
    </lineage>
</organism>
<keyword evidence="2" id="KW-1185">Reference proteome</keyword>
<reference evidence="1 2" key="1">
    <citation type="journal article" date="2019" name="Int. J. Syst. Evol. Microbiol.">
        <title>The Global Catalogue of Microorganisms (GCM) 10K type strain sequencing project: providing services to taxonomists for standard genome sequencing and annotation.</title>
        <authorList>
            <consortium name="The Broad Institute Genomics Platform"/>
            <consortium name="The Broad Institute Genome Sequencing Center for Infectious Disease"/>
            <person name="Wu L."/>
            <person name="Ma J."/>
        </authorList>
    </citation>
    <scope>NUCLEOTIDE SEQUENCE [LARGE SCALE GENOMIC DNA]</scope>
    <source>
        <strain evidence="1 2">JCM 14917</strain>
    </source>
</reference>
<dbReference type="EMBL" id="BAAAON010000003">
    <property type="protein sequence ID" value="GAA2177238.1"/>
    <property type="molecule type" value="Genomic_DNA"/>
</dbReference>
<evidence type="ECO:0000313" key="1">
    <source>
        <dbReference type="EMBL" id="GAA2177238.1"/>
    </source>
</evidence>